<reference evidence="1 2" key="1">
    <citation type="journal article" date="2019" name="Sci. Rep.">
        <title>Nanopore sequencing improves the draft genome of the human pathogenic amoeba Naegleria fowleri.</title>
        <authorList>
            <person name="Liechti N."/>
            <person name="Schurch N."/>
            <person name="Bruggmann R."/>
            <person name="Wittwer M."/>
        </authorList>
    </citation>
    <scope>NUCLEOTIDE SEQUENCE [LARGE SCALE GENOMIC DNA]</scope>
    <source>
        <strain evidence="1 2">ATCC 30894</strain>
    </source>
</reference>
<organism evidence="1 2">
    <name type="scientific">Naegleria fowleri</name>
    <name type="common">Brain eating amoeba</name>
    <dbReference type="NCBI Taxonomy" id="5763"/>
    <lineage>
        <taxon>Eukaryota</taxon>
        <taxon>Discoba</taxon>
        <taxon>Heterolobosea</taxon>
        <taxon>Tetramitia</taxon>
        <taxon>Eutetramitia</taxon>
        <taxon>Vahlkampfiidae</taxon>
        <taxon>Naegleria</taxon>
    </lineage>
</organism>
<sequence>MSETQFTQIRMRRLKNELELEAWFDFIHNIFKEKTTRQYFVNHHWNDPYSDLSSILVATIPKMSINITSPTSSLDSEEIVATVKIFHRKIQINNISKNNSMISECQCEGIGEVGTRVDMRRKGISHSLLTLVIQQMKNNLLSNAEFVISSLHAAPSVCEVYRKVGWQSIPMYHSTIHLSVSCFMNDSNESHKKFLESIAIDKLDFSSQEEIQEVMQLYSKFCKTYQFHGCEVRGENTEYWSKWVDHESTTHQCSALALYSNSNITAYLIIGPDLSVSNSDKHALKVKEFVCNSDFNSEKCWLAFSTLLTHYLLSSLTSEQKLQTSITLPHALLLQVFKELYERKESSTATITMDLKFQIIIDGIKEKSVTDIGYMYRMIQPEDNHLLNQLIHEDKHLVWKTDGF</sequence>
<dbReference type="EMBL" id="VFQX01000053">
    <property type="protein sequence ID" value="KAF0974055.1"/>
    <property type="molecule type" value="Genomic_DNA"/>
</dbReference>
<name>A0A6A5BKA4_NAEFO</name>
<dbReference type="VEuPathDB" id="AmoebaDB:FDP41_006665"/>
<dbReference type="VEuPathDB" id="AmoebaDB:NF0106830"/>
<dbReference type="RefSeq" id="XP_044558768.1">
    <property type="nucleotide sequence ID" value="XM_044710324.1"/>
</dbReference>
<protein>
    <submittedName>
        <fullName evidence="1">Uncharacterized protein</fullName>
    </submittedName>
</protein>
<dbReference type="Gene3D" id="3.40.630.30">
    <property type="match status" value="1"/>
</dbReference>
<comment type="caution">
    <text evidence="1">The sequence shown here is derived from an EMBL/GenBank/DDBJ whole genome shotgun (WGS) entry which is preliminary data.</text>
</comment>
<dbReference type="VEuPathDB" id="AmoebaDB:NfTy_074410"/>
<accession>A0A6A5BKA4</accession>
<evidence type="ECO:0000313" key="2">
    <source>
        <dbReference type="Proteomes" id="UP000444721"/>
    </source>
</evidence>
<dbReference type="SUPFAM" id="SSF55729">
    <property type="entry name" value="Acyl-CoA N-acyltransferases (Nat)"/>
    <property type="match status" value="1"/>
</dbReference>
<proteinExistence type="predicted"/>
<gene>
    <name evidence="1" type="ORF">FDP41_006665</name>
</gene>
<dbReference type="InterPro" id="IPR016181">
    <property type="entry name" value="Acyl_CoA_acyltransferase"/>
</dbReference>
<dbReference type="Pfam" id="PF13527">
    <property type="entry name" value="Acetyltransf_9"/>
    <property type="match status" value="1"/>
</dbReference>
<dbReference type="OrthoDB" id="249099at2759"/>
<evidence type="ECO:0000313" key="1">
    <source>
        <dbReference type="EMBL" id="KAF0974055.1"/>
    </source>
</evidence>
<keyword evidence="2" id="KW-1185">Reference proteome</keyword>
<dbReference type="GeneID" id="68113883"/>
<dbReference type="AlphaFoldDB" id="A0A6A5BKA4"/>
<dbReference type="Proteomes" id="UP000444721">
    <property type="component" value="Unassembled WGS sequence"/>
</dbReference>
<dbReference type="OMA" id="KMSINIT"/>